<dbReference type="EMBL" id="CP000108">
    <property type="protein sequence ID" value="ABB28989.1"/>
    <property type="molecule type" value="Genomic_DNA"/>
</dbReference>
<proteinExistence type="predicted"/>
<name>Q3APT6_CHLCH</name>
<reference evidence="1" key="1">
    <citation type="submission" date="2005-08" db="EMBL/GenBank/DDBJ databases">
        <title>Complete sequence of Chlorobium chlorochromatii CaD3.</title>
        <authorList>
            <person name="Copeland A."/>
            <person name="Lucas S."/>
            <person name="Lapidus A."/>
            <person name="Barry K."/>
            <person name="Detter J.C."/>
            <person name="Glavina T."/>
            <person name="Hammon N."/>
            <person name="Israni S."/>
            <person name="Pitluck S."/>
            <person name="Bryant D."/>
            <person name="Schmutz J."/>
            <person name="Larimer F."/>
            <person name="Land M."/>
            <person name="Kyrpides N."/>
            <person name="Ivanova N."/>
            <person name="Richardson P."/>
        </authorList>
    </citation>
    <scope>NUCLEOTIDE SEQUENCE [LARGE SCALE GENOMIC DNA]</scope>
    <source>
        <strain evidence="1">CaD3</strain>
    </source>
</reference>
<accession>Q3APT6</accession>
<gene>
    <name evidence="1" type="ordered locus">Cag_1738</name>
</gene>
<dbReference type="OrthoDB" id="598399at2"/>
<dbReference type="STRING" id="340177.Cag_1738"/>
<protein>
    <submittedName>
        <fullName evidence="1">Uncharacterized protein</fullName>
    </submittedName>
</protein>
<dbReference type="KEGG" id="cch:Cag_1738"/>
<organism evidence="1">
    <name type="scientific">Chlorobium chlorochromatii (strain CaD3)</name>
    <dbReference type="NCBI Taxonomy" id="340177"/>
    <lineage>
        <taxon>Bacteria</taxon>
        <taxon>Pseudomonadati</taxon>
        <taxon>Chlorobiota</taxon>
        <taxon>Chlorobiia</taxon>
        <taxon>Chlorobiales</taxon>
        <taxon>Chlorobiaceae</taxon>
        <taxon>Chlorobium/Pelodictyon group</taxon>
        <taxon>Chlorobium</taxon>
    </lineage>
</organism>
<dbReference type="HOGENOM" id="CLU_2599657_0_0_10"/>
<evidence type="ECO:0000313" key="1">
    <source>
        <dbReference type="EMBL" id="ABB28989.1"/>
    </source>
</evidence>
<sequence length="79" mass="9126">MIDKNELLKRISAIEQSEESVISIYSSHIQHVLRYSNINKESQAKIIEMLKQLDSDLEEHKIVTKQLVDAIAKSEKSIF</sequence>
<dbReference type="AlphaFoldDB" id="Q3APT6"/>